<dbReference type="STRING" id="92696.A0A4R0RGM4"/>
<dbReference type="InterPro" id="IPR001117">
    <property type="entry name" value="Cu-oxidase_2nd"/>
</dbReference>
<evidence type="ECO:0000256" key="8">
    <source>
        <dbReference type="ARBA" id="ARBA00023002"/>
    </source>
</evidence>
<dbReference type="Gene3D" id="2.60.40.420">
    <property type="entry name" value="Cupredoxins - blue copper proteins"/>
    <property type="match status" value="3"/>
</dbReference>
<dbReference type="Proteomes" id="UP000292702">
    <property type="component" value="Unassembled WGS sequence"/>
</dbReference>
<keyword evidence="13" id="KW-0812">Transmembrane</keyword>
<evidence type="ECO:0000256" key="7">
    <source>
        <dbReference type="ARBA" id="ARBA00022723"/>
    </source>
</evidence>
<feature type="domain" description="Plastocyanin-like" evidence="15">
    <location>
        <begin position="442"/>
        <end position="541"/>
    </location>
</feature>
<comment type="catalytic activity">
    <reaction evidence="1">
        <text>4 hydroquinone + O2 = 4 benzosemiquinone + 2 H2O</text>
        <dbReference type="Rhea" id="RHEA:11276"/>
        <dbReference type="ChEBI" id="CHEBI:15377"/>
        <dbReference type="ChEBI" id="CHEBI:15379"/>
        <dbReference type="ChEBI" id="CHEBI:17594"/>
        <dbReference type="ChEBI" id="CHEBI:17977"/>
        <dbReference type="EC" id="1.10.3.2"/>
    </reaction>
</comment>
<comment type="cofactor">
    <cofactor evidence="2">
        <name>Cu cation</name>
        <dbReference type="ChEBI" id="CHEBI:23378"/>
    </cofactor>
</comment>
<dbReference type="InterPro" id="IPR033138">
    <property type="entry name" value="Cu_oxidase_CS"/>
</dbReference>
<evidence type="ECO:0000259" key="15">
    <source>
        <dbReference type="Pfam" id="PF07731"/>
    </source>
</evidence>
<keyword evidence="8" id="KW-0560">Oxidoreductase</keyword>
<keyword evidence="7" id="KW-0479">Metal-binding</keyword>
<keyword evidence="10" id="KW-1015">Disulfide bond</keyword>
<evidence type="ECO:0000259" key="14">
    <source>
        <dbReference type="Pfam" id="PF00394"/>
    </source>
</evidence>
<gene>
    <name evidence="17" type="ORF">EIP91_006351</name>
</gene>
<evidence type="ECO:0000256" key="5">
    <source>
        <dbReference type="ARBA" id="ARBA00012297"/>
    </source>
</evidence>
<evidence type="ECO:0000256" key="1">
    <source>
        <dbReference type="ARBA" id="ARBA00000349"/>
    </source>
</evidence>
<dbReference type="EMBL" id="RWJN01000341">
    <property type="protein sequence ID" value="TCD62838.1"/>
    <property type="molecule type" value="Genomic_DNA"/>
</dbReference>
<feature type="domain" description="Plastocyanin-like" evidence="14">
    <location>
        <begin position="189"/>
        <end position="341"/>
    </location>
</feature>
<organism evidence="17 18">
    <name type="scientific">Steccherinum ochraceum</name>
    <dbReference type="NCBI Taxonomy" id="92696"/>
    <lineage>
        <taxon>Eukaryota</taxon>
        <taxon>Fungi</taxon>
        <taxon>Dikarya</taxon>
        <taxon>Basidiomycota</taxon>
        <taxon>Agaricomycotina</taxon>
        <taxon>Agaricomycetes</taxon>
        <taxon>Polyporales</taxon>
        <taxon>Steccherinaceae</taxon>
        <taxon>Steccherinum</taxon>
    </lineage>
</organism>
<keyword evidence="9" id="KW-0186">Copper</keyword>
<dbReference type="CDD" id="cd13910">
    <property type="entry name" value="CuRO_3_MCO_like_4"/>
    <property type="match status" value="1"/>
</dbReference>
<feature type="transmembrane region" description="Helical" evidence="13">
    <location>
        <begin position="23"/>
        <end position="46"/>
    </location>
</feature>
<proteinExistence type="inferred from homology"/>
<dbReference type="InterPro" id="IPR011707">
    <property type="entry name" value="Cu-oxidase-like_N"/>
</dbReference>
<dbReference type="CDD" id="cd13886">
    <property type="entry name" value="CuRO_2_MCO_like_1"/>
    <property type="match status" value="1"/>
</dbReference>
<evidence type="ECO:0000256" key="10">
    <source>
        <dbReference type="ARBA" id="ARBA00023157"/>
    </source>
</evidence>
<feature type="region of interest" description="Disordered" evidence="12">
    <location>
        <begin position="48"/>
        <end position="72"/>
    </location>
</feature>
<dbReference type="OrthoDB" id="2121828at2759"/>
<evidence type="ECO:0000256" key="4">
    <source>
        <dbReference type="ARBA" id="ARBA00010609"/>
    </source>
</evidence>
<keyword evidence="13" id="KW-1133">Transmembrane helix</keyword>
<dbReference type="SUPFAM" id="SSF49503">
    <property type="entry name" value="Cupredoxins"/>
    <property type="match status" value="3"/>
</dbReference>
<keyword evidence="18" id="KW-1185">Reference proteome</keyword>
<dbReference type="EC" id="1.10.3.2" evidence="5"/>
<dbReference type="GO" id="GO:0005576">
    <property type="term" value="C:extracellular region"/>
    <property type="evidence" value="ECO:0007669"/>
    <property type="project" value="UniProtKB-SubCell"/>
</dbReference>
<keyword evidence="13" id="KW-0472">Membrane</keyword>
<dbReference type="InterPro" id="IPR002355">
    <property type="entry name" value="Cu_oxidase_Cu_BS"/>
</dbReference>
<dbReference type="PANTHER" id="PTHR11709">
    <property type="entry name" value="MULTI-COPPER OXIDASE"/>
    <property type="match status" value="1"/>
</dbReference>
<comment type="caution">
    <text evidence="17">The sequence shown here is derived from an EMBL/GenBank/DDBJ whole genome shotgun (WGS) entry which is preliminary data.</text>
</comment>
<evidence type="ECO:0000259" key="16">
    <source>
        <dbReference type="Pfam" id="PF07732"/>
    </source>
</evidence>
<keyword evidence="6" id="KW-0964">Secreted</keyword>
<evidence type="ECO:0000256" key="11">
    <source>
        <dbReference type="ARBA" id="ARBA00023180"/>
    </source>
</evidence>
<dbReference type="GO" id="GO:0005507">
    <property type="term" value="F:copper ion binding"/>
    <property type="evidence" value="ECO:0007669"/>
    <property type="project" value="InterPro"/>
</dbReference>
<evidence type="ECO:0000313" key="18">
    <source>
        <dbReference type="Proteomes" id="UP000292702"/>
    </source>
</evidence>
<sequence length="566" mass="61199">MGYSPVASDPLKKPQKRHSRSQLLVAIGALVVILGLALGLGLGLGLKHHTTSSPASSSSSNPPPPLVESPQTNFVLNGLQGQPPQTRSFFFTVAEATGAPDGASKPMLVVNGMYPGPTIEANQGDRVIVNVTNHLPNTTSIHWHGLFQNQTNFYDGTAAITECGIPPGQSLVYNFTFGDFSGTTWWQYLSDLYHTFSTVLLSQYLSPWGIDGTPGDEPVSDSGTLNGLGQWAGGGSYFNFTVDANKTYRIRLVNTGSFASIRFSIDNHPLTVIEADGTLIEPYVVSGVVIDVAQRYSVLIHTNSSQADGTFWMRSEVQTDMFTYDVPGQNNDIRGILRYSTATNTAALPTASDNPGPGVNNLNDMDTARLVPAVNDTPPARTRLYPATVALENTVDGRFLAFFNRTSWEPLQGTSTFLSVRNAGLAGSMYAPVGSSLQSPDQLLLTEDSIQVVDLLVNNLDDGDHPFHLHGHRPYIMGSGRGRYIGQGLNEVNPLRRDTVLIPAYSWTVLRFVTDNPGVWAFHCHISWHMASGLLMQVNSLPSKAAQLDVPQAIIDQCNVPTVGRA</sequence>
<dbReference type="GO" id="GO:0052716">
    <property type="term" value="F:hydroquinone:oxygen oxidoreductase activity"/>
    <property type="evidence" value="ECO:0007669"/>
    <property type="project" value="UniProtKB-EC"/>
</dbReference>
<evidence type="ECO:0000256" key="3">
    <source>
        <dbReference type="ARBA" id="ARBA00004613"/>
    </source>
</evidence>
<dbReference type="Pfam" id="PF00394">
    <property type="entry name" value="Cu-oxidase"/>
    <property type="match status" value="1"/>
</dbReference>
<feature type="domain" description="Plastocyanin-like" evidence="16">
    <location>
        <begin position="93"/>
        <end position="187"/>
    </location>
</feature>
<dbReference type="PROSITE" id="PS00079">
    <property type="entry name" value="MULTICOPPER_OXIDASE1"/>
    <property type="match status" value="1"/>
</dbReference>
<keyword evidence="11" id="KW-0325">Glycoprotein</keyword>
<evidence type="ECO:0000256" key="12">
    <source>
        <dbReference type="SAM" id="MobiDB-lite"/>
    </source>
</evidence>
<comment type="subcellular location">
    <subcellularLocation>
        <location evidence="3">Secreted</location>
    </subcellularLocation>
</comment>
<reference evidence="17 18" key="1">
    <citation type="submission" date="2018-11" db="EMBL/GenBank/DDBJ databases">
        <title>Genome assembly of Steccherinum ochraceum LE-BIN_3174, the white-rot fungus of the Steccherinaceae family (The Residual Polyporoid clade, Polyporales, Basidiomycota).</title>
        <authorList>
            <person name="Fedorova T.V."/>
            <person name="Glazunova O.A."/>
            <person name="Landesman E.O."/>
            <person name="Moiseenko K.V."/>
            <person name="Psurtseva N.V."/>
            <person name="Savinova O.S."/>
            <person name="Shakhova N.V."/>
            <person name="Tyazhelova T.V."/>
            <person name="Vasina D.V."/>
        </authorList>
    </citation>
    <scope>NUCLEOTIDE SEQUENCE [LARGE SCALE GENOMIC DNA]</scope>
    <source>
        <strain evidence="17 18">LE-BIN_3174</strain>
    </source>
</reference>
<dbReference type="PROSITE" id="PS00080">
    <property type="entry name" value="MULTICOPPER_OXIDASE2"/>
    <property type="match status" value="1"/>
</dbReference>
<evidence type="ECO:0000256" key="9">
    <source>
        <dbReference type="ARBA" id="ARBA00023008"/>
    </source>
</evidence>
<name>A0A4R0RGM4_9APHY</name>
<comment type="similarity">
    <text evidence="4">Belongs to the multicopper oxidase family.</text>
</comment>
<dbReference type="InterPro" id="IPR011706">
    <property type="entry name" value="Cu-oxidase_C"/>
</dbReference>
<accession>A0A4R0RGM4</accession>
<dbReference type="AlphaFoldDB" id="A0A4R0RGM4"/>
<evidence type="ECO:0000256" key="2">
    <source>
        <dbReference type="ARBA" id="ARBA00001935"/>
    </source>
</evidence>
<evidence type="ECO:0000313" key="17">
    <source>
        <dbReference type="EMBL" id="TCD62838.1"/>
    </source>
</evidence>
<dbReference type="PANTHER" id="PTHR11709:SF511">
    <property type="entry name" value="LACCASE"/>
    <property type="match status" value="1"/>
</dbReference>
<dbReference type="InterPro" id="IPR008972">
    <property type="entry name" value="Cupredoxin"/>
</dbReference>
<dbReference type="Pfam" id="PF07731">
    <property type="entry name" value="Cu-oxidase_2"/>
    <property type="match status" value="1"/>
</dbReference>
<evidence type="ECO:0000256" key="6">
    <source>
        <dbReference type="ARBA" id="ARBA00022525"/>
    </source>
</evidence>
<evidence type="ECO:0000256" key="13">
    <source>
        <dbReference type="SAM" id="Phobius"/>
    </source>
</evidence>
<dbReference type="InterPro" id="IPR045087">
    <property type="entry name" value="Cu-oxidase_fam"/>
</dbReference>
<dbReference type="Pfam" id="PF07732">
    <property type="entry name" value="Cu-oxidase_3"/>
    <property type="match status" value="1"/>
</dbReference>
<protein>
    <recommendedName>
        <fullName evidence="5">laccase</fullName>
        <ecNumber evidence="5">1.10.3.2</ecNumber>
    </recommendedName>
</protein>